<dbReference type="Gene3D" id="1.10.10.10">
    <property type="entry name" value="Winged helix-like DNA-binding domain superfamily/Winged helix DNA-binding domain"/>
    <property type="match status" value="1"/>
</dbReference>
<keyword evidence="3" id="KW-0804">Transcription</keyword>
<dbReference type="GO" id="GO:0005829">
    <property type="term" value="C:cytosol"/>
    <property type="evidence" value="ECO:0007669"/>
    <property type="project" value="TreeGrafter"/>
</dbReference>
<sequence length="172" mass="19300">MTSRKKQCSIRQRIGQTECHAVKYTRNAASATYVPDDLDRRIIAHLRVDGRASLSKLSDALGVARGTVQNRLDRLLETGTLLGFTVRVREDFDAQTIHAVMMIEVVGKSTTQVIRRLRDIPEIYALHTTNGNWDLVANMRSATLSDFDRVLREVRMIEGVSNSETSLLLSSV</sequence>
<gene>
    <name evidence="5" type="ORF">G8E10_24690</name>
</gene>
<proteinExistence type="predicted"/>
<dbReference type="GO" id="GO:0043200">
    <property type="term" value="P:response to amino acid"/>
    <property type="evidence" value="ECO:0007669"/>
    <property type="project" value="TreeGrafter"/>
</dbReference>
<dbReference type="Proteomes" id="UP001155840">
    <property type="component" value="Unassembled WGS sequence"/>
</dbReference>
<protein>
    <submittedName>
        <fullName evidence="5">Lrp/AsnC family transcriptional regulator</fullName>
    </submittedName>
</protein>
<evidence type="ECO:0000256" key="2">
    <source>
        <dbReference type="ARBA" id="ARBA00023125"/>
    </source>
</evidence>
<dbReference type="Pfam" id="PF13404">
    <property type="entry name" value="HTH_AsnC-type"/>
    <property type="match status" value="1"/>
</dbReference>
<keyword evidence="1" id="KW-0805">Transcription regulation</keyword>
<keyword evidence="6" id="KW-1185">Reference proteome</keyword>
<dbReference type="Pfam" id="PF01037">
    <property type="entry name" value="AsnC_trans_reg"/>
    <property type="match status" value="1"/>
</dbReference>
<evidence type="ECO:0000256" key="3">
    <source>
        <dbReference type="ARBA" id="ARBA00023163"/>
    </source>
</evidence>
<comment type="caution">
    <text evidence="5">The sequence shown here is derived from an EMBL/GenBank/DDBJ whole genome shotgun (WGS) entry which is preliminary data.</text>
</comment>
<dbReference type="InterPro" id="IPR019887">
    <property type="entry name" value="Tscrpt_reg_AsnC/Lrp_C"/>
</dbReference>
<dbReference type="InterPro" id="IPR019888">
    <property type="entry name" value="Tscrpt_reg_AsnC-like"/>
</dbReference>
<dbReference type="GO" id="GO:0043565">
    <property type="term" value="F:sequence-specific DNA binding"/>
    <property type="evidence" value="ECO:0007669"/>
    <property type="project" value="InterPro"/>
</dbReference>
<keyword evidence="2" id="KW-0238">DNA-binding</keyword>
<dbReference type="SMART" id="SM00344">
    <property type="entry name" value="HTH_ASNC"/>
    <property type="match status" value="1"/>
</dbReference>
<accession>A0AA43ZKW5</accession>
<dbReference type="InterPro" id="IPR036390">
    <property type="entry name" value="WH_DNA-bd_sf"/>
</dbReference>
<evidence type="ECO:0000256" key="1">
    <source>
        <dbReference type="ARBA" id="ARBA00023015"/>
    </source>
</evidence>
<dbReference type="PRINTS" id="PR00033">
    <property type="entry name" value="HTHASNC"/>
</dbReference>
<dbReference type="SUPFAM" id="SSF54909">
    <property type="entry name" value="Dimeric alpha+beta barrel"/>
    <property type="match status" value="1"/>
</dbReference>
<reference evidence="5" key="1">
    <citation type="submission" date="2020-03" db="EMBL/GenBank/DDBJ databases">
        <title>Ferranicluibacter endophyticum gen. nov., sp. nov., a new genus isolated from Rubus ulmifolius Schott. stem.</title>
        <authorList>
            <person name="Roca-Couso R."/>
            <person name="Flores-Felix J.D."/>
            <person name="Igual J.M."/>
            <person name="Rivas R."/>
        </authorList>
    </citation>
    <scope>NUCLEOTIDE SEQUENCE</scope>
    <source>
        <strain evidence="5">CRRU44</strain>
    </source>
</reference>
<dbReference type="AlphaFoldDB" id="A0AA43ZKW5"/>
<evidence type="ECO:0000259" key="4">
    <source>
        <dbReference type="PROSITE" id="PS50956"/>
    </source>
</evidence>
<evidence type="ECO:0000313" key="5">
    <source>
        <dbReference type="EMBL" id="NHT78900.1"/>
    </source>
</evidence>
<dbReference type="PANTHER" id="PTHR30154">
    <property type="entry name" value="LEUCINE-RESPONSIVE REGULATORY PROTEIN"/>
    <property type="match status" value="1"/>
</dbReference>
<dbReference type="InterPro" id="IPR000485">
    <property type="entry name" value="AsnC-type_HTH_dom"/>
</dbReference>
<dbReference type="EMBL" id="JAANCM010000022">
    <property type="protein sequence ID" value="NHT78900.1"/>
    <property type="molecule type" value="Genomic_DNA"/>
</dbReference>
<dbReference type="PROSITE" id="PS50956">
    <property type="entry name" value="HTH_ASNC_2"/>
    <property type="match status" value="1"/>
</dbReference>
<dbReference type="PANTHER" id="PTHR30154:SF34">
    <property type="entry name" value="TRANSCRIPTIONAL REGULATOR AZLB"/>
    <property type="match status" value="1"/>
</dbReference>
<feature type="domain" description="HTH asnC-type" evidence="4">
    <location>
        <begin position="35"/>
        <end position="96"/>
    </location>
</feature>
<dbReference type="InterPro" id="IPR011008">
    <property type="entry name" value="Dimeric_a/b-barrel"/>
</dbReference>
<dbReference type="Gene3D" id="3.30.70.920">
    <property type="match status" value="1"/>
</dbReference>
<dbReference type="SUPFAM" id="SSF46785">
    <property type="entry name" value="Winged helix' DNA-binding domain"/>
    <property type="match status" value="1"/>
</dbReference>
<organism evidence="5 6">
    <name type="scientific">Ferranicluibacter rubi</name>
    <dbReference type="NCBI Taxonomy" id="2715133"/>
    <lineage>
        <taxon>Bacteria</taxon>
        <taxon>Pseudomonadati</taxon>
        <taxon>Pseudomonadota</taxon>
        <taxon>Alphaproteobacteria</taxon>
        <taxon>Hyphomicrobiales</taxon>
        <taxon>Rhizobiaceae</taxon>
        <taxon>Ferranicluibacter</taxon>
    </lineage>
</organism>
<dbReference type="InterPro" id="IPR036388">
    <property type="entry name" value="WH-like_DNA-bd_sf"/>
</dbReference>
<name>A0AA43ZKW5_9HYPH</name>
<evidence type="ECO:0000313" key="6">
    <source>
        <dbReference type="Proteomes" id="UP001155840"/>
    </source>
</evidence>